<protein>
    <submittedName>
        <fullName evidence="2">Uncharacterized protein</fullName>
    </submittedName>
</protein>
<evidence type="ECO:0000313" key="2">
    <source>
        <dbReference type="EMBL" id="KAJ1179409.1"/>
    </source>
</evidence>
<organism evidence="2 3">
    <name type="scientific">Pleurodeles waltl</name>
    <name type="common">Iberian ribbed newt</name>
    <dbReference type="NCBI Taxonomy" id="8319"/>
    <lineage>
        <taxon>Eukaryota</taxon>
        <taxon>Metazoa</taxon>
        <taxon>Chordata</taxon>
        <taxon>Craniata</taxon>
        <taxon>Vertebrata</taxon>
        <taxon>Euteleostomi</taxon>
        <taxon>Amphibia</taxon>
        <taxon>Batrachia</taxon>
        <taxon>Caudata</taxon>
        <taxon>Salamandroidea</taxon>
        <taxon>Salamandridae</taxon>
        <taxon>Pleurodelinae</taxon>
        <taxon>Pleurodeles</taxon>
    </lineage>
</organism>
<feature type="region of interest" description="Disordered" evidence="1">
    <location>
        <begin position="1"/>
        <end position="66"/>
    </location>
</feature>
<dbReference type="EMBL" id="JANPWB010000006">
    <property type="protein sequence ID" value="KAJ1179409.1"/>
    <property type="molecule type" value="Genomic_DNA"/>
</dbReference>
<evidence type="ECO:0000313" key="3">
    <source>
        <dbReference type="Proteomes" id="UP001066276"/>
    </source>
</evidence>
<name>A0AAV7TU65_PLEWA</name>
<keyword evidence="3" id="KW-1185">Reference proteome</keyword>
<sequence>MPRGSRTGPLIVDRADERCRSRNGLKEDQDGPSGSEARGCLSGYWAGRRRRDQTAESGSRSGPGEERSIWDIIRAYGCLGAPRPLEDMQ</sequence>
<evidence type="ECO:0000256" key="1">
    <source>
        <dbReference type="SAM" id="MobiDB-lite"/>
    </source>
</evidence>
<gene>
    <name evidence="2" type="ORF">NDU88_004643</name>
</gene>
<dbReference type="AlphaFoldDB" id="A0AAV7TU65"/>
<feature type="compositionally biased region" description="Basic and acidic residues" evidence="1">
    <location>
        <begin position="13"/>
        <end position="29"/>
    </location>
</feature>
<comment type="caution">
    <text evidence="2">The sequence shown here is derived from an EMBL/GenBank/DDBJ whole genome shotgun (WGS) entry which is preliminary data.</text>
</comment>
<proteinExistence type="predicted"/>
<reference evidence="2" key="1">
    <citation type="journal article" date="2022" name="bioRxiv">
        <title>Sequencing and chromosome-scale assembly of the giantPleurodeles waltlgenome.</title>
        <authorList>
            <person name="Brown T."/>
            <person name="Elewa A."/>
            <person name="Iarovenko S."/>
            <person name="Subramanian E."/>
            <person name="Araus A.J."/>
            <person name="Petzold A."/>
            <person name="Susuki M."/>
            <person name="Suzuki K.-i.T."/>
            <person name="Hayashi T."/>
            <person name="Toyoda A."/>
            <person name="Oliveira C."/>
            <person name="Osipova E."/>
            <person name="Leigh N.D."/>
            <person name="Simon A."/>
            <person name="Yun M.H."/>
        </authorList>
    </citation>
    <scope>NUCLEOTIDE SEQUENCE</scope>
    <source>
        <strain evidence="2">20211129_DDA</strain>
        <tissue evidence="2">Liver</tissue>
    </source>
</reference>
<accession>A0AAV7TU65</accession>
<dbReference type="Proteomes" id="UP001066276">
    <property type="component" value="Chromosome 3_2"/>
</dbReference>